<evidence type="ECO:0000313" key="2">
    <source>
        <dbReference type="EMBL" id="SUB16005.1"/>
    </source>
</evidence>
<reference evidence="2 3" key="1">
    <citation type="submission" date="2018-06" db="EMBL/GenBank/DDBJ databases">
        <authorList>
            <consortium name="Pathogen Informatics"/>
            <person name="Doyle S."/>
        </authorList>
    </citation>
    <scope>NUCLEOTIDE SEQUENCE [LARGE SCALE GENOMIC DNA]</scope>
    <source>
        <strain evidence="2 3">NCTC9381</strain>
    </source>
</reference>
<evidence type="ECO:0000259" key="1">
    <source>
        <dbReference type="Pfam" id="PF05050"/>
    </source>
</evidence>
<dbReference type="AlphaFoldDB" id="A0A379ADP5"/>
<keyword evidence="3" id="KW-1185">Reference proteome</keyword>
<proteinExistence type="predicted"/>
<dbReference type="Gene3D" id="3.40.50.150">
    <property type="entry name" value="Vaccinia Virus protein VP39"/>
    <property type="match status" value="1"/>
</dbReference>
<accession>A0A379ADP5</accession>
<sequence length="128" mass="14759">MPIISYAQNFEDVMLWRALRHIENGFYVDVGANDPVIDSVTNLFYVNGWSGINVEPLRKHFKMLVESRPRDINLNVALSDTEGELEIWESEVRGWATLDKSVAEQHELNGFTGDWTKTSVRTLKKHPR</sequence>
<protein>
    <recommendedName>
        <fullName evidence="1">Methyltransferase FkbM domain-containing protein</fullName>
    </recommendedName>
</protein>
<feature type="domain" description="Methyltransferase FkbM" evidence="1">
    <location>
        <begin position="29"/>
        <end position="123"/>
    </location>
</feature>
<dbReference type="Proteomes" id="UP000254640">
    <property type="component" value="Unassembled WGS sequence"/>
</dbReference>
<dbReference type="EMBL" id="UGSO01000001">
    <property type="protein sequence ID" value="SUB16005.1"/>
    <property type="molecule type" value="Genomic_DNA"/>
</dbReference>
<dbReference type="Pfam" id="PF05050">
    <property type="entry name" value="Methyltransf_21"/>
    <property type="match status" value="1"/>
</dbReference>
<gene>
    <name evidence="2" type="ORF">NCTC9381_01902</name>
</gene>
<organism evidence="2 3">
    <name type="scientific">Enterobacter agglomerans</name>
    <name type="common">Erwinia herbicola</name>
    <name type="synonym">Pantoea agglomerans</name>
    <dbReference type="NCBI Taxonomy" id="549"/>
    <lineage>
        <taxon>Bacteria</taxon>
        <taxon>Pseudomonadati</taxon>
        <taxon>Pseudomonadota</taxon>
        <taxon>Gammaproteobacteria</taxon>
        <taxon>Enterobacterales</taxon>
        <taxon>Erwiniaceae</taxon>
        <taxon>Pantoea</taxon>
        <taxon>Pantoea agglomerans group</taxon>
    </lineage>
</organism>
<name>A0A379ADP5_ENTAG</name>
<dbReference type="InterPro" id="IPR029063">
    <property type="entry name" value="SAM-dependent_MTases_sf"/>
</dbReference>
<dbReference type="InterPro" id="IPR006342">
    <property type="entry name" value="FkbM_mtfrase"/>
</dbReference>
<evidence type="ECO:0000313" key="3">
    <source>
        <dbReference type="Proteomes" id="UP000254640"/>
    </source>
</evidence>